<evidence type="ECO:0000256" key="7">
    <source>
        <dbReference type="ARBA" id="ARBA00022779"/>
    </source>
</evidence>
<comment type="subcellular location">
    <subcellularLocation>
        <location evidence="1">Bacterial flagellum basal body</location>
    </subcellularLocation>
    <subcellularLocation>
        <location evidence="2">Cell membrane</location>
        <topology evidence="2">Peripheral membrane protein</topology>
    </subcellularLocation>
</comment>
<dbReference type="PRINTS" id="PR00955">
    <property type="entry name" value="FLGMOTORFLIM"/>
</dbReference>
<dbReference type="PANTHER" id="PTHR30034:SF6">
    <property type="entry name" value="YOP PROTEINS TRANSLOCATION PROTEIN Q"/>
    <property type="match status" value="1"/>
</dbReference>
<dbReference type="PIRSF" id="PIRSF002888">
    <property type="entry name" value="FliM"/>
    <property type="match status" value="1"/>
</dbReference>
<evidence type="ECO:0000259" key="11">
    <source>
        <dbReference type="Pfam" id="PF01052"/>
    </source>
</evidence>
<name>A0A1M5NTF7_9FIRM</name>
<keyword evidence="9" id="KW-0975">Bacterial flagellum</keyword>
<dbReference type="GO" id="GO:0005886">
    <property type="term" value="C:plasma membrane"/>
    <property type="evidence" value="ECO:0007669"/>
    <property type="project" value="UniProtKB-SubCell"/>
</dbReference>
<keyword evidence="8" id="KW-0472">Membrane</keyword>
<evidence type="ECO:0000256" key="6">
    <source>
        <dbReference type="ARBA" id="ARBA00022500"/>
    </source>
</evidence>
<evidence type="ECO:0000256" key="10">
    <source>
        <dbReference type="NCBIfam" id="TIGR01397"/>
    </source>
</evidence>
<evidence type="ECO:0000256" key="5">
    <source>
        <dbReference type="ARBA" id="ARBA00022475"/>
    </source>
</evidence>
<dbReference type="STRING" id="1123350.SAMN02744040_00212"/>
<keyword evidence="5" id="KW-1003">Cell membrane</keyword>
<dbReference type="InterPro" id="IPR028976">
    <property type="entry name" value="CheC-like_sf"/>
</dbReference>
<feature type="domain" description="Flagellar motor switch protein FliN-like C-terminal" evidence="11">
    <location>
        <begin position="254"/>
        <end position="324"/>
    </location>
</feature>
<dbReference type="RefSeq" id="WP_072723013.1">
    <property type="nucleotide sequence ID" value="NZ_FQXH01000005.1"/>
</dbReference>
<keyword evidence="13" id="KW-1185">Reference proteome</keyword>
<sequence>MSEILSQSEIDALLEALNTGDVDVQEIKEETKEKKIKKYDFKSPKKLAKDQLRTLHIIHENYSRILNTFLSGYLRSYIQIEVLSVEELSYYEFSNSISNPAMLSIVDFNPLPGQMIMEVSTSLAFCIIDRILGGNGNYQGEIRSFTEIELTILNKIVRQIIKLLIEPWENVIELSPKLDKIETNSQFAQIVSPNETVALITLKAKISEVEGLINICIPHIVLEPILPKLSTKFWFSTNTNKTITDEEKNMLQKRLKKANIELSAIIANTTITVEEFLNLQVGDVISLNKNINEQLEIKVGNKIKFLGTPGSMKNKYAIKITKVFEKGDEEYDE</sequence>
<dbReference type="Gene3D" id="3.40.1550.10">
    <property type="entry name" value="CheC-like"/>
    <property type="match status" value="1"/>
</dbReference>
<dbReference type="EMBL" id="FQXH01000005">
    <property type="protein sequence ID" value="SHG92812.1"/>
    <property type="molecule type" value="Genomic_DNA"/>
</dbReference>
<dbReference type="GO" id="GO:0009425">
    <property type="term" value="C:bacterial-type flagellum basal body"/>
    <property type="evidence" value="ECO:0007669"/>
    <property type="project" value="UniProtKB-SubCell"/>
</dbReference>
<protein>
    <recommendedName>
        <fullName evidence="4 10">Flagellar motor switch protein FliM</fullName>
    </recommendedName>
</protein>
<dbReference type="InterPro" id="IPR001689">
    <property type="entry name" value="Flag_FliM"/>
</dbReference>
<dbReference type="Pfam" id="PF01052">
    <property type="entry name" value="FliMN_C"/>
    <property type="match status" value="1"/>
</dbReference>
<evidence type="ECO:0000313" key="12">
    <source>
        <dbReference type="EMBL" id="SHG92812.1"/>
    </source>
</evidence>
<dbReference type="GO" id="GO:0050918">
    <property type="term" value="P:positive chemotaxis"/>
    <property type="evidence" value="ECO:0007669"/>
    <property type="project" value="TreeGrafter"/>
</dbReference>
<dbReference type="AlphaFoldDB" id="A0A1M5NTF7"/>
<dbReference type="Pfam" id="PF02154">
    <property type="entry name" value="FliM"/>
    <property type="match status" value="1"/>
</dbReference>
<keyword evidence="7" id="KW-0283">Flagellar rotation</keyword>
<gene>
    <name evidence="12" type="ORF">SAMN02744040_00212</name>
</gene>
<dbReference type="Gene3D" id="2.30.330.10">
    <property type="entry name" value="SpoA-like"/>
    <property type="match status" value="1"/>
</dbReference>
<keyword evidence="12" id="KW-0282">Flagellum</keyword>
<evidence type="ECO:0000256" key="4">
    <source>
        <dbReference type="ARBA" id="ARBA00021898"/>
    </source>
</evidence>
<evidence type="ECO:0000313" key="13">
    <source>
        <dbReference type="Proteomes" id="UP000242520"/>
    </source>
</evidence>
<dbReference type="InterPro" id="IPR001543">
    <property type="entry name" value="FliN-like_C"/>
</dbReference>
<accession>A0A1M5NTF7</accession>
<keyword evidence="6" id="KW-0145">Chemotaxis</keyword>
<proteinExistence type="inferred from homology"/>
<keyword evidence="12" id="KW-0969">Cilium</keyword>
<evidence type="ECO:0000256" key="9">
    <source>
        <dbReference type="ARBA" id="ARBA00023143"/>
    </source>
</evidence>
<dbReference type="InterPro" id="IPR036429">
    <property type="entry name" value="SpoA-like_sf"/>
</dbReference>
<organism evidence="12 13">
    <name type="scientific">Tepidibacter thalassicus DSM 15285</name>
    <dbReference type="NCBI Taxonomy" id="1123350"/>
    <lineage>
        <taxon>Bacteria</taxon>
        <taxon>Bacillati</taxon>
        <taxon>Bacillota</taxon>
        <taxon>Clostridia</taxon>
        <taxon>Peptostreptococcales</taxon>
        <taxon>Peptostreptococcaceae</taxon>
        <taxon>Tepidibacter</taxon>
    </lineage>
</organism>
<dbReference type="NCBIfam" id="TIGR01397">
    <property type="entry name" value="fliM_switch"/>
    <property type="match status" value="1"/>
</dbReference>
<dbReference type="CDD" id="cd17908">
    <property type="entry name" value="FliM"/>
    <property type="match status" value="1"/>
</dbReference>
<dbReference type="Proteomes" id="UP000242520">
    <property type="component" value="Unassembled WGS sequence"/>
</dbReference>
<evidence type="ECO:0000256" key="8">
    <source>
        <dbReference type="ARBA" id="ARBA00023136"/>
    </source>
</evidence>
<dbReference type="PANTHER" id="PTHR30034">
    <property type="entry name" value="FLAGELLAR MOTOR SWITCH PROTEIN FLIM"/>
    <property type="match status" value="1"/>
</dbReference>
<dbReference type="GO" id="GO:0003774">
    <property type="term" value="F:cytoskeletal motor activity"/>
    <property type="evidence" value="ECO:0007669"/>
    <property type="project" value="InterPro"/>
</dbReference>
<dbReference type="SUPFAM" id="SSF103039">
    <property type="entry name" value="CheC-like"/>
    <property type="match status" value="1"/>
</dbReference>
<dbReference type="SUPFAM" id="SSF101801">
    <property type="entry name" value="Surface presentation of antigens (SPOA)"/>
    <property type="match status" value="1"/>
</dbReference>
<evidence type="ECO:0000256" key="2">
    <source>
        <dbReference type="ARBA" id="ARBA00004202"/>
    </source>
</evidence>
<dbReference type="GO" id="GO:0071978">
    <property type="term" value="P:bacterial-type flagellum-dependent swarming motility"/>
    <property type="evidence" value="ECO:0007669"/>
    <property type="project" value="TreeGrafter"/>
</dbReference>
<evidence type="ECO:0000256" key="3">
    <source>
        <dbReference type="ARBA" id="ARBA00011049"/>
    </source>
</evidence>
<keyword evidence="12" id="KW-0966">Cell projection</keyword>
<reference evidence="13" key="1">
    <citation type="submission" date="2016-11" db="EMBL/GenBank/DDBJ databases">
        <authorList>
            <person name="Varghese N."/>
            <person name="Submissions S."/>
        </authorList>
    </citation>
    <scope>NUCLEOTIDE SEQUENCE [LARGE SCALE GENOMIC DNA]</scope>
    <source>
        <strain evidence="13">DSM 15285</strain>
    </source>
</reference>
<comment type="similarity">
    <text evidence="3">Belongs to the FliM family.</text>
</comment>
<evidence type="ECO:0000256" key="1">
    <source>
        <dbReference type="ARBA" id="ARBA00004117"/>
    </source>
</evidence>
<dbReference type="OrthoDB" id="9806941at2"/>